<sequence>MIRQPSLRLPQHWRIGDQPALGKLPQDLTIRTWFATWLVDIFDAYQPLAAMRARIEPGRQRSQQGAGMQRARWRGCKTADIAHRSLRFGRAMWWA</sequence>
<accession>E6PTN0</accession>
<dbReference type="AlphaFoldDB" id="E6PTN0"/>
<comment type="caution">
    <text evidence="1">The sequence shown here is derived from an EMBL/GenBank/DDBJ whole genome shotgun (WGS) entry which is preliminary data.</text>
</comment>
<reference evidence="1" key="1">
    <citation type="submission" date="2009-10" db="EMBL/GenBank/DDBJ databases">
        <title>Diversity of trophic interactions inside an arsenic-rich microbial ecosystem.</title>
        <authorList>
            <person name="Bertin P.N."/>
            <person name="Heinrich-Salmeron A."/>
            <person name="Pelletier E."/>
            <person name="Goulhen-Chollet F."/>
            <person name="Arsene-Ploetze F."/>
            <person name="Gallien S."/>
            <person name="Calteau A."/>
            <person name="Vallenet D."/>
            <person name="Casiot C."/>
            <person name="Chane-Woon-Ming B."/>
            <person name="Giloteaux L."/>
            <person name="Barakat M."/>
            <person name="Bonnefoy V."/>
            <person name="Bruneel O."/>
            <person name="Chandler M."/>
            <person name="Cleiss J."/>
            <person name="Duran R."/>
            <person name="Elbaz-Poulichet F."/>
            <person name="Fonknechten N."/>
            <person name="Lauga B."/>
            <person name="Mornico D."/>
            <person name="Ortet P."/>
            <person name="Schaeffer C."/>
            <person name="Siguier P."/>
            <person name="Alexander Thil Smith A."/>
            <person name="Van Dorsselaer A."/>
            <person name="Weissenbach J."/>
            <person name="Medigue C."/>
            <person name="Le Paslier D."/>
        </authorList>
    </citation>
    <scope>NUCLEOTIDE SEQUENCE</scope>
</reference>
<protein>
    <submittedName>
        <fullName evidence="1">Uncharacterized protein</fullName>
    </submittedName>
</protein>
<dbReference type="EMBL" id="CABM01000050">
    <property type="protein sequence ID" value="CBH98287.1"/>
    <property type="molecule type" value="Genomic_DNA"/>
</dbReference>
<evidence type="ECO:0000313" key="1">
    <source>
        <dbReference type="EMBL" id="CBH98287.1"/>
    </source>
</evidence>
<organism evidence="1">
    <name type="scientific">mine drainage metagenome</name>
    <dbReference type="NCBI Taxonomy" id="410659"/>
    <lineage>
        <taxon>unclassified sequences</taxon>
        <taxon>metagenomes</taxon>
        <taxon>ecological metagenomes</taxon>
    </lineage>
</organism>
<gene>
    <name evidence="1" type="ORF">CARN2_3763</name>
</gene>
<name>E6PTN0_9ZZZZ</name>
<proteinExistence type="predicted"/>